<protein>
    <recommendedName>
        <fullName evidence="4">Lipoprotein</fullName>
    </recommendedName>
</protein>
<name>A0A6V8N439_9BACT</name>
<dbReference type="RefSeq" id="WP_183359861.1">
    <property type="nucleotide sequence ID" value="NZ_BLXZ01000002.1"/>
</dbReference>
<sequence length="392" mass="39307">MRTKYLLAAVNVLLLLAGCAGGGSSTGPVGTGPSQSGTTISGYASKGLIKGGTVSVYAPAAGGDLNGKILLKPATHTDTTGYYSVNLGSYSGVVVVEVSGSYIDEATGANATISDAAPLRAAQVVSGAGGALSIAVTPLTELATRKALTGTVLSAASVQSANALLSNLFQFDVVATQPVEPGVVAMNAASQDQKNYTLALAGISKLAASSSVESVLTSWYSDLAATNRLSATTITNFQTAVTNFLGDTNRNQTGVTTPPQGVTQIGNYTGTLYLTTQGSTTAPITSLQTTLTLPAGVTLKRDSLGKALVTVSGVASHAAAPAVNYTNPSVLVLGVISSPGFGLGQFATVTYVAQPGSNPVATDFLVSNTQLTGFDGTNDFTVTTANVVPVLP</sequence>
<comment type="caution">
    <text evidence="2">The sequence shown here is derived from an EMBL/GenBank/DDBJ whole genome shotgun (WGS) entry which is preliminary data.</text>
</comment>
<dbReference type="Proteomes" id="UP000587586">
    <property type="component" value="Unassembled WGS sequence"/>
</dbReference>
<evidence type="ECO:0000313" key="3">
    <source>
        <dbReference type="Proteomes" id="UP000587586"/>
    </source>
</evidence>
<keyword evidence="1" id="KW-0732">Signal</keyword>
<feature type="chain" id="PRO_5028054712" description="Lipoprotein" evidence="1">
    <location>
        <begin position="23"/>
        <end position="392"/>
    </location>
</feature>
<proteinExistence type="predicted"/>
<evidence type="ECO:0000256" key="1">
    <source>
        <dbReference type="SAM" id="SignalP"/>
    </source>
</evidence>
<dbReference type="EMBL" id="BLXZ01000002">
    <property type="protein sequence ID" value="GFO67302.1"/>
    <property type="molecule type" value="Genomic_DNA"/>
</dbReference>
<dbReference type="PROSITE" id="PS51257">
    <property type="entry name" value="PROKAR_LIPOPROTEIN"/>
    <property type="match status" value="1"/>
</dbReference>
<evidence type="ECO:0000313" key="2">
    <source>
        <dbReference type="EMBL" id="GFO67302.1"/>
    </source>
</evidence>
<keyword evidence="3" id="KW-1185">Reference proteome</keyword>
<accession>A0A6V8N439</accession>
<feature type="signal peptide" evidence="1">
    <location>
        <begin position="1"/>
        <end position="22"/>
    </location>
</feature>
<organism evidence="2 3">
    <name type="scientific">Geomonas limicola</name>
    <dbReference type="NCBI Taxonomy" id="2740186"/>
    <lineage>
        <taxon>Bacteria</taxon>
        <taxon>Pseudomonadati</taxon>
        <taxon>Thermodesulfobacteriota</taxon>
        <taxon>Desulfuromonadia</taxon>
        <taxon>Geobacterales</taxon>
        <taxon>Geobacteraceae</taxon>
        <taxon>Geomonas</taxon>
    </lineage>
</organism>
<evidence type="ECO:0008006" key="4">
    <source>
        <dbReference type="Google" id="ProtNLM"/>
    </source>
</evidence>
<reference evidence="3" key="1">
    <citation type="submission" date="2020-06" db="EMBL/GenBank/DDBJ databases">
        <title>Draft genomic sequecing of Geomonas sp. Red745.</title>
        <authorList>
            <person name="Itoh H."/>
            <person name="Xu Z.X."/>
            <person name="Ushijima N."/>
            <person name="Masuda Y."/>
            <person name="Shiratori Y."/>
            <person name="Senoo K."/>
        </authorList>
    </citation>
    <scope>NUCLEOTIDE SEQUENCE [LARGE SCALE GENOMIC DNA]</scope>
    <source>
        <strain evidence="3">Red745</strain>
    </source>
</reference>
<dbReference type="AlphaFoldDB" id="A0A6V8N439"/>
<gene>
    <name evidence="2" type="ORF">GMLC_08810</name>
</gene>